<gene>
    <name evidence="5" type="ORF">CH338_11670</name>
</gene>
<sequence length="303" mass="32086">MIYPSFDTLVEKVRDGAARRKVVAVVAAEDDHTLEAVAQARRDGILDACLIGRADKIRTLLAGLGEAAEDFRIVDAEDPVAAAKRAAELVRERTVDFVMKGKVQTADLLRAMLSSESGMRTGRLLSHFALVQIPNYHKLIGLTDVAINIAPDLAQKKEIVENAVATMRAIGFEPPKVALLSSAETVNPKMPETAEAAALTELNRGGWLPGCHVDGPISYDLAISAESARIKGYDSPLPGDVDLLVVPHISVGNILLKALRYSAGAASAGIVVGGRVPIVLTSRAVEAQDKFLPLVIAASVSGD</sequence>
<dbReference type="PANTHER" id="PTHR43356:SF2">
    <property type="entry name" value="PHOSPHATE ACETYLTRANSFERASE"/>
    <property type="match status" value="1"/>
</dbReference>
<evidence type="ECO:0000256" key="3">
    <source>
        <dbReference type="ARBA" id="ARBA00023315"/>
    </source>
</evidence>
<proteinExistence type="inferred from homology"/>
<dbReference type="InterPro" id="IPR012147">
    <property type="entry name" value="P_Ac_Bu_trans"/>
</dbReference>
<dbReference type="RefSeq" id="WP_111357350.1">
    <property type="nucleotide sequence ID" value="NZ_NHSK01000081.1"/>
</dbReference>
<dbReference type="PIRSF" id="PIRSF000428">
    <property type="entry name" value="P_Ac_trans"/>
    <property type="match status" value="1"/>
</dbReference>
<dbReference type="InterPro" id="IPR002505">
    <property type="entry name" value="PTA_PTB"/>
</dbReference>
<comment type="caution">
    <text evidence="5">The sequence shown here is derived from an EMBL/GenBank/DDBJ whole genome shotgun (WGS) entry which is preliminary data.</text>
</comment>
<dbReference type="PANTHER" id="PTHR43356">
    <property type="entry name" value="PHOSPHATE ACETYLTRANSFERASE"/>
    <property type="match status" value="1"/>
</dbReference>
<keyword evidence="2 5" id="KW-0808">Transferase</keyword>
<feature type="domain" description="Phosphate acetyl/butaryl transferase" evidence="4">
    <location>
        <begin position="85"/>
        <end position="298"/>
    </location>
</feature>
<dbReference type="Pfam" id="PF01515">
    <property type="entry name" value="PTA_PTB"/>
    <property type="match status" value="1"/>
</dbReference>
<evidence type="ECO:0000313" key="5">
    <source>
        <dbReference type="EMBL" id="RAI38763.1"/>
    </source>
</evidence>
<keyword evidence="6" id="KW-1185">Reference proteome</keyword>
<organism evidence="5 6">
    <name type="scientific">Rhodoplanes elegans</name>
    <dbReference type="NCBI Taxonomy" id="29408"/>
    <lineage>
        <taxon>Bacteria</taxon>
        <taxon>Pseudomonadati</taxon>
        <taxon>Pseudomonadota</taxon>
        <taxon>Alphaproteobacteria</taxon>
        <taxon>Hyphomicrobiales</taxon>
        <taxon>Nitrobacteraceae</taxon>
        <taxon>Rhodoplanes</taxon>
    </lineage>
</organism>
<comment type="similarity">
    <text evidence="1">Belongs to the phosphate acetyltransferase and butyryltransferase family.</text>
</comment>
<dbReference type="Proteomes" id="UP000248863">
    <property type="component" value="Unassembled WGS sequence"/>
</dbReference>
<name>A0A327KMI9_9BRAD</name>
<dbReference type="GO" id="GO:0016746">
    <property type="term" value="F:acyltransferase activity"/>
    <property type="evidence" value="ECO:0007669"/>
    <property type="project" value="UniProtKB-KW"/>
</dbReference>
<dbReference type="InterPro" id="IPR050500">
    <property type="entry name" value="Phos_Acetyltrans/Butyryltrans"/>
</dbReference>
<reference evidence="5 6" key="1">
    <citation type="submission" date="2017-07" db="EMBL/GenBank/DDBJ databases">
        <title>Draft Genome Sequences of Select Purple Nonsulfur Bacteria.</title>
        <authorList>
            <person name="Lasarre B."/>
            <person name="Mckinlay J.B."/>
        </authorList>
    </citation>
    <scope>NUCLEOTIDE SEQUENCE [LARGE SCALE GENOMIC DNA]</scope>
    <source>
        <strain evidence="5 6">DSM 11907</strain>
    </source>
</reference>
<evidence type="ECO:0000256" key="2">
    <source>
        <dbReference type="ARBA" id="ARBA00022679"/>
    </source>
</evidence>
<dbReference type="Gene3D" id="3.40.718.10">
    <property type="entry name" value="Isopropylmalate Dehydrogenase"/>
    <property type="match status" value="1"/>
</dbReference>
<evidence type="ECO:0000256" key="1">
    <source>
        <dbReference type="ARBA" id="ARBA00005656"/>
    </source>
</evidence>
<dbReference type="AlphaFoldDB" id="A0A327KMI9"/>
<dbReference type="OrthoDB" id="9800237at2"/>
<keyword evidence="3" id="KW-0012">Acyltransferase</keyword>
<evidence type="ECO:0000313" key="6">
    <source>
        <dbReference type="Proteomes" id="UP000248863"/>
    </source>
</evidence>
<dbReference type="SUPFAM" id="SSF53659">
    <property type="entry name" value="Isocitrate/Isopropylmalate dehydrogenase-like"/>
    <property type="match status" value="1"/>
</dbReference>
<dbReference type="NCBIfam" id="NF006045">
    <property type="entry name" value="PRK08190.1"/>
    <property type="match status" value="1"/>
</dbReference>
<protein>
    <submittedName>
        <fullName evidence="5">Phosphate butyryltransferase</fullName>
    </submittedName>
</protein>
<dbReference type="EMBL" id="NPEU01000109">
    <property type="protein sequence ID" value="RAI38763.1"/>
    <property type="molecule type" value="Genomic_DNA"/>
</dbReference>
<evidence type="ECO:0000259" key="4">
    <source>
        <dbReference type="Pfam" id="PF01515"/>
    </source>
</evidence>
<accession>A0A327KMI9</accession>